<dbReference type="CDD" id="cd03794">
    <property type="entry name" value="GT4_WbuB-like"/>
    <property type="match status" value="1"/>
</dbReference>
<evidence type="ECO:0000313" key="4">
    <source>
        <dbReference type="Proteomes" id="UP000181790"/>
    </source>
</evidence>
<dbReference type="InterPro" id="IPR028098">
    <property type="entry name" value="Glyco_trans_4-like_N"/>
</dbReference>
<proteinExistence type="predicted"/>
<dbReference type="GO" id="GO:0016757">
    <property type="term" value="F:glycosyltransferase activity"/>
    <property type="evidence" value="ECO:0007669"/>
    <property type="project" value="InterPro"/>
</dbReference>
<keyword evidence="3" id="KW-0808">Transferase</keyword>
<dbReference type="Pfam" id="PF13579">
    <property type="entry name" value="Glyco_trans_4_4"/>
    <property type="match status" value="1"/>
</dbReference>
<dbReference type="InterPro" id="IPR001296">
    <property type="entry name" value="Glyco_trans_1"/>
</dbReference>
<organism evidence="3 4">
    <name type="scientific">Arsenicibacter rosenii</name>
    <dbReference type="NCBI Taxonomy" id="1750698"/>
    <lineage>
        <taxon>Bacteria</taxon>
        <taxon>Pseudomonadati</taxon>
        <taxon>Bacteroidota</taxon>
        <taxon>Cytophagia</taxon>
        <taxon>Cytophagales</taxon>
        <taxon>Spirosomataceae</taxon>
        <taxon>Arsenicibacter</taxon>
    </lineage>
</organism>
<evidence type="ECO:0000313" key="3">
    <source>
        <dbReference type="EMBL" id="OIN59108.1"/>
    </source>
</evidence>
<dbReference type="SUPFAM" id="SSF53756">
    <property type="entry name" value="UDP-Glycosyltransferase/glycogen phosphorylase"/>
    <property type="match status" value="1"/>
</dbReference>
<evidence type="ECO:0000259" key="1">
    <source>
        <dbReference type="Pfam" id="PF00534"/>
    </source>
</evidence>
<feature type="domain" description="Glycosyl transferase family 1" evidence="1">
    <location>
        <begin position="218"/>
        <end position="388"/>
    </location>
</feature>
<protein>
    <submittedName>
        <fullName evidence="3">Glycosyl transferase</fullName>
    </submittedName>
</protein>
<feature type="domain" description="Glycosyltransferase subfamily 4-like N-terminal" evidence="2">
    <location>
        <begin position="15"/>
        <end position="203"/>
    </location>
</feature>
<evidence type="ECO:0000259" key="2">
    <source>
        <dbReference type="Pfam" id="PF13579"/>
    </source>
</evidence>
<accession>A0A1S2VMT9</accession>
<reference evidence="3 4" key="1">
    <citation type="submission" date="2016-10" db="EMBL/GenBank/DDBJ databases">
        <title>Arsenicibacter rosenii gen. nov., sp. nov., an efficient arsenic-methylating bacterium isolated from an arsenic-contaminated paddy soil.</title>
        <authorList>
            <person name="Huang K."/>
        </authorList>
    </citation>
    <scope>NUCLEOTIDE SEQUENCE [LARGE SCALE GENOMIC DNA]</scope>
    <source>
        <strain evidence="3 4">SM-1</strain>
    </source>
</reference>
<comment type="caution">
    <text evidence="3">The sequence shown here is derived from an EMBL/GenBank/DDBJ whole genome shotgun (WGS) entry which is preliminary data.</text>
</comment>
<dbReference type="Pfam" id="PF00534">
    <property type="entry name" value="Glycos_transf_1"/>
    <property type="match status" value="1"/>
</dbReference>
<gene>
    <name evidence="3" type="ORF">BLX24_11190</name>
</gene>
<keyword evidence="4" id="KW-1185">Reference proteome</keyword>
<dbReference type="EMBL" id="MORL01000005">
    <property type="protein sequence ID" value="OIN59108.1"/>
    <property type="molecule type" value="Genomic_DNA"/>
</dbReference>
<dbReference type="Gene3D" id="3.40.50.2000">
    <property type="entry name" value="Glycogen Phosphorylase B"/>
    <property type="match status" value="2"/>
</dbReference>
<name>A0A1S2VMT9_9BACT</name>
<dbReference type="PANTHER" id="PTHR12526:SF633">
    <property type="entry name" value="COLANIC ACID BIOSYNTHESIS GLYCOSYL TRANSFERASE WCAI-RELATED"/>
    <property type="match status" value="1"/>
</dbReference>
<dbReference type="Proteomes" id="UP000181790">
    <property type="component" value="Unassembled WGS sequence"/>
</dbReference>
<dbReference type="AlphaFoldDB" id="A0A1S2VMT9"/>
<dbReference type="OrthoDB" id="9811902at2"/>
<dbReference type="PANTHER" id="PTHR12526">
    <property type="entry name" value="GLYCOSYLTRANSFERASE"/>
    <property type="match status" value="1"/>
</dbReference>
<sequence length="415" mass="47169">MRILFYGINYFPELTGIGKYTGEMAEWLVSQGHAVDVITALPYYPEWKIKEEYSSKSWMTEISNGVRIMRCPLYVPKNVTSIKRIVHELSFVISSLRFWSRVFVSKPYDIVICFSPPFHLGLLPVLYTQLRGVPLWCHIQDLQIDMAKDLGMINNKLFLNLMFFVERIILKHSSVVSTISKGMIRKILAKKVLNQECLFFPNWVDDKHISVLPKEASLKREFGIPMEHKIILYSGSLGEKQGLEIILEVAEAYRTQSDVHFLIVGAGGGRERLEELARQKKLGNVRFFPLQPYDKLGELLASADVHLVLQKKSASDLVLPSKLTSILSAGGCSIVSALPGTTLYDIIDEFKMGILVEPESVIALKEGIDKALSTDLNCYRENARRYAEQFLSKETILRRFEMDLLLPFSKKSVVA</sequence>
<dbReference type="NCBIfam" id="NF007640">
    <property type="entry name" value="PRK10307.1"/>
    <property type="match status" value="1"/>
</dbReference>